<reference evidence="1" key="1">
    <citation type="journal article" date="2021" name="Microb. Physiol.">
        <title>Proteogenomic Insights into the Physiology of Marine, Sulfate-Reducing, Filamentous Desulfonema limicola and Desulfonema magnum.</title>
        <authorList>
            <person name="Schnaars V."/>
            <person name="Wohlbrand L."/>
            <person name="Scheve S."/>
            <person name="Hinrichs C."/>
            <person name="Reinhardt R."/>
            <person name="Rabus R."/>
        </authorList>
    </citation>
    <scope>NUCLEOTIDE SEQUENCE</scope>
    <source>
        <strain evidence="1">4be13</strain>
    </source>
</reference>
<name>A0A975BJD8_9BACT</name>
<protein>
    <recommendedName>
        <fullName evidence="3">Transposase</fullName>
    </recommendedName>
</protein>
<dbReference type="AlphaFoldDB" id="A0A975BJD8"/>
<dbReference type="EMBL" id="CP061800">
    <property type="protein sequence ID" value="QTA86536.1"/>
    <property type="molecule type" value="Genomic_DNA"/>
</dbReference>
<sequence>MAYKNNSVADQTTSLINTELLTDILRILSMLEKELNRVARRNCHNRGQYPEIFFQTESMLNGIRSWIKIYRLLYNVPMFNSLLTGCLKELSLYIGQLIVLCVPVRGKKGVRRARLIQERKRLEKSVEDMLRSIEKCLTRSETNETEIEFKTEEALIKAFEKHFSQNHETEIRVCVSGRGDKTYIFPWSDKTGYLFLVRNKKRFRSEVVDKLENYAHATGHRPACKCRGKYRLKGFRSSERKPVTEGGKQQNFPIRMVECADCGQRFSLIPSFLPREKHFGIDIIGRIVQGIVLFGQSLRGALENFKLTGTEIKSRQTILNWLRWFGTLHPATILTRAGIKGSSYFQEDEGFEKESGMRTYTVAMVDPENFLVWHLDYVDHVDMETLTESFEKFVERIDFKIIGVTKDRWQPATDALKSVCHRLWIGFCHLHCLGKFRRALSEYKKESGCSSKKVGKLYKEFRNILDSATSAANLKSKIGFLKDDAFSYPPVRRILNQVIEDGSHYTCHKRRKGIKRTTSLADNFLKIVKRKLRQLESFRDQECTETLFRAMANVRNFVPFISGAKNAHKSPFILARGQTFELPWTQIMNVHNAFLFTENAA</sequence>
<accession>A0A975BJD8</accession>
<evidence type="ECO:0008006" key="3">
    <source>
        <dbReference type="Google" id="ProtNLM"/>
    </source>
</evidence>
<gene>
    <name evidence="1" type="ORF">dnm_025600</name>
</gene>
<dbReference type="KEGG" id="dmm:dnm_025600"/>
<keyword evidence="2" id="KW-1185">Reference proteome</keyword>
<evidence type="ECO:0000313" key="1">
    <source>
        <dbReference type="EMBL" id="QTA86536.1"/>
    </source>
</evidence>
<proteinExistence type="predicted"/>
<dbReference type="RefSeq" id="WP_207682131.1">
    <property type="nucleotide sequence ID" value="NZ_CP061800.1"/>
</dbReference>
<dbReference type="Proteomes" id="UP000663722">
    <property type="component" value="Chromosome"/>
</dbReference>
<organism evidence="1 2">
    <name type="scientific">Desulfonema magnum</name>
    <dbReference type="NCBI Taxonomy" id="45655"/>
    <lineage>
        <taxon>Bacteria</taxon>
        <taxon>Pseudomonadati</taxon>
        <taxon>Thermodesulfobacteriota</taxon>
        <taxon>Desulfobacteria</taxon>
        <taxon>Desulfobacterales</taxon>
        <taxon>Desulfococcaceae</taxon>
        <taxon>Desulfonema</taxon>
    </lineage>
</organism>
<evidence type="ECO:0000313" key="2">
    <source>
        <dbReference type="Proteomes" id="UP000663722"/>
    </source>
</evidence>